<dbReference type="PANTHER" id="PTHR45947:SF3">
    <property type="entry name" value="SULFOQUINOVOSYL TRANSFERASE SQD2"/>
    <property type="match status" value="1"/>
</dbReference>
<accession>A0A2M7QG30</accession>
<name>A0A2M7QG30_9BACT</name>
<dbReference type="PANTHER" id="PTHR45947">
    <property type="entry name" value="SULFOQUINOVOSYL TRANSFERASE SQD2"/>
    <property type="match status" value="1"/>
</dbReference>
<gene>
    <name evidence="2" type="ORF">COY88_01270</name>
</gene>
<reference evidence="3" key="1">
    <citation type="submission" date="2017-09" db="EMBL/GenBank/DDBJ databases">
        <title>Depth-based differentiation of microbial function through sediment-hosted aquifers and enrichment of novel symbionts in the deep terrestrial subsurface.</title>
        <authorList>
            <person name="Probst A.J."/>
            <person name="Ladd B."/>
            <person name="Jarett J.K."/>
            <person name="Geller-Mcgrath D.E."/>
            <person name="Sieber C.M.K."/>
            <person name="Emerson J.B."/>
            <person name="Anantharaman K."/>
            <person name="Thomas B.C."/>
            <person name="Malmstrom R."/>
            <person name="Stieglmeier M."/>
            <person name="Klingl A."/>
            <person name="Woyke T."/>
            <person name="Ryan C.M."/>
            <person name="Banfield J.F."/>
        </authorList>
    </citation>
    <scope>NUCLEOTIDE SEQUENCE [LARGE SCALE GENOMIC DNA]</scope>
</reference>
<dbReference type="Gene3D" id="3.40.50.2000">
    <property type="entry name" value="Glycogen Phosphorylase B"/>
    <property type="match status" value="2"/>
</dbReference>
<dbReference type="Proteomes" id="UP000230344">
    <property type="component" value="Unassembled WGS sequence"/>
</dbReference>
<protein>
    <recommendedName>
        <fullName evidence="1">Glycosyl transferase family 1 domain-containing protein</fullName>
    </recommendedName>
</protein>
<dbReference type="EMBL" id="PFLH01000014">
    <property type="protein sequence ID" value="PIY71274.1"/>
    <property type="molecule type" value="Genomic_DNA"/>
</dbReference>
<organism evidence="2 3">
    <name type="scientific">Candidatus Roizmanbacteria bacterium CG_4_10_14_0_8_um_filter_35_28</name>
    <dbReference type="NCBI Taxonomy" id="1974827"/>
    <lineage>
        <taxon>Bacteria</taxon>
        <taxon>Candidatus Roizmaniibacteriota</taxon>
    </lineage>
</organism>
<evidence type="ECO:0000313" key="3">
    <source>
        <dbReference type="Proteomes" id="UP000230344"/>
    </source>
</evidence>
<dbReference type="AlphaFoldDB" id="A0A2M7QG30"/>
<comment type="caution">
    <text evidence="2">The sequence shown here is derived from an EMBL/GenBank/DDBJ whole genome shotgun (WGS) entry which is preliminary data.</text>
</comment>
<dbReference type="InterPro" id="IPR050194">
    <property type="entry name" value="Glycosyltransferase_grp1"/>
</dbReference>
<dbReference type="SUPFAM" id="SSF53756">
    <property type="entry name" value="UDP-Glycosyltransferase/glycogen phosphorylase"/>
    <property type="match status" value="1"/>
</dbReference>
<dbReference type="InterPro" id="IPR001296">
    <property type="entry name" value="Glyco_trans_1"/>
</dbReference>
<dbReference type="Pfam" id="PF00534">
    <property type="entry name" value="Glycos_transf_1"/>
    <property type="match status" value="1"/>
</dbReference>
<dbReference type="GO" id="GO:0016757">
    <property type="term" value="F:glycosyltransferase activity"/>
    <property type="evidence" value="ECO:0007669"/>
    <property type="project" value="InterPro"/>
</dbReference>
<dbReference type="CDD" id="cd03801">
    <property type="entry name" value="GT4_PimA-like"/>
    <property type="match status" value="1"/>
</dbReference>
<proteinExistence type="predicted"/>
<feature type="domain" description="Glycosyl transferase family 1" evidence="1">
    <location>
        <begin position="191"/>
        <end position="356"/>
    </location>
</feature>
<sequence>MKILFFSPYFYPYTSGITTYPQKIFNHLAKKNQIKILTFRYDEKLKKTEKFDGCQIIRMDYWFKISKGFLSPQSLIPFFKEAKKADLILLNIPNSEGLPLAILAKILRRPFISIFHCQVFLEKSFFNRVVNCFLNFSIFVQLLLSNNIIAYTKDYFKSLDISRFFLKKTRFILPPVDLLKINQKKLNDLVNLKRNKIWIGYAGRIASEKGLEYLIQSLTPAGWSNGLPAGEIELVFAGPYGKDVAGENKYFQKIITLLKENKIKYRFFGNLSGGDLSAFYKTIDILTLPSINQTEAFGMVQVEAMLLGTPAIASNLPGVRVPIRLTKMGILVEPKNSQQISEAIIKILKNKNKFSNEFLINKAKKIFNIKKTYHFYDKTINLY</sequence>
<evidence type="ECO:0000313" key="2">
    <source>
        <dbReference type="EMBL" id="PIY71274.1"/>
    </source>
</evidence>
<evidence type="ECO:0000259" key="1">
    <source>
        <dbReference type="Pfam" id="PF00534"/>
    </source>
</evidence>